<dbReference type="EMBL" id="KV440971">
    <property type="protein sequence ID" value="OAD81110.1"/>
    <property type="molecule type" value="Genomic_DNA"/>
</dbReference>
<dbReference type="AlphaFoldDB" id="A0A163ERQ5"/>
<dbReference type="InterPro" id="IPR043502">
    <property type="entry name" value="DNA/RNA_pol_sf"/>
</dbReference>
<organism evidence="2 3">
    <name type="scientific">Phycomyces blakesleeanus (strain ATCC 8743b / DSM 1359 / FGSC 10004 / NBRC 33097 / NRRL 1555)</name>
    <dbReference type="NCBI Taxonomy" id="763407"/>
    <lineage>
        <taxon>Eukaryota</taxon>
        <taxon>Fungi</taxon>
        <taxon>Fungi incertae sedis</taxon>
        <taxon>Mucoromycota</taxon>
        <taxon>Mucoromycotina</taxon>
        <taxon>Mucoromycetes</taxon>
        <taxon>Mucorales</taxon>
        <taxon>Phycomycetaceae</taxon>
        <taxon>Phycomyces</taxon>
    </lineage>
</organism>
<dbReference type="Gene3D" id="3.30.70.270">
    <property type="match status" value="1"/>
</dbReference>
<dbReference type="VEuPathDB" id="FungiDB:PHYBLDRAFT_138658"/>
<dbReference type="STRING" id="763407.A0A163ERQ5"/>
<evidence type="ECO:0000259" key="1">
    <source>
        <dbReference type="Pfam" id="PF17919"/>
    </source>
</evidence>
<dbReference type="InterPro" id="IPR041577">
    <property type="entry name" value="RT_RNaseH_2"/>
</dbReference>
<dbReference type="RefSeq" id="XP_018299150.1">
    <property type="nucleotide sequence ID" value="XM_018430045.1"/>
</dbReference>
<dbReference type="SUPFAM" id="SSF56672">
    <property type="entry name" value="DNA/RNA polymerases"/>
    <property type="match status" value="1"/>
</dbReference>
<feature type="domain" description="Reverse transcriptase/retrotransposon-derived protein RNase H-like" evidence="1">
    <location>
        <begin position="36"/>
        <end position="77"/>
    </location>
</feature>
<dbReference type="Pfam" id="PF17919">
    <property type="entry name" value="RT_RNaseH_2"/>
    <property type="match status" value="1"/>
</dbReference>
<sequence>MAWPTPKTCRDIQSFLAHATALLDALQSANNIEHIWNDKHQRCFEQLKAIIQSNPVLQHPDLTQLFLVATNAFKLGIQP</sequence>
<proteinExistence type="predicted"/>
<dbReference type="InterPro" id="IPR043128">
    <property type="entry name" value="Rev_trsase/Diguanyl_cyclase"/>
</dbReference>
<dbReference type="OrthoDB" id="5599418at2759"/>
<evidence type="ECO:0000313" key="3">
    <source>
        <dbReference type="Proteomes" id="UP000077315"/>
    </source>
</evidence>
<reference evidence="3" key="1">
    <citation type="submission" date="2015-06" db="EMBL/GenBank/DDBJ databases">
        <title>Expansion of signal transduction pathways in fungi by whole-genome duplication.</title>
        <authorList>
            <consortium name="DOE Joint Genome Institute"/>
            <person name="Corrochano L.M."/>
            <person name="Kuo A."/>
            <person name="Marcet-Houben M."/>
            <person name="Polaino S."/>
            <person name="Salamov A."/>
            <person name="Villalobos J.M."/>
            <person name="Alvarez M.I."/>
            <person name="Avalos J."/>
            <person name="Benito E.P."/>
            <person name="Benoit I."/>
            <person name="Burger G."/>
            <person name="Camino L.P."/>
            <person name="Canovas D."/>
            <person name="Cerda-Olmedo E."/>
            <person name="Cheng J.-F."/>
            <person name="Dominguez A."/>
            <person name="Elias M."/>
            <person name="Eslava A.P."/>
            <person name="Glaser F."/>
            <person name="Grimwood J."/>
            <person name="Gutierrez G."/>
            <person name="Heitman J."/>
            <person name="Henrissat B."/>
            <person name="Iturriaga E.A."/>
            <person name="Lang B.F."/>
            <person name="Lavin J.L."/>
            <person name="Lee S."/>
            <person name="Li W."/>
            <person name="Lindquist E."/>
            <person name="Lopez-Garcia S."/>
            <person name="Luque E.M."/>
            <person name="Marcos A.T."/>
            <person name="Martin J."/>
            <person name="McCluskey K."/>
            <person name="Medina H.R."/>
            <person name="Miralles-Duran A."/>
            <person name="Miyazaki A."/>
            <person name="Munoz-Torres E."/>
            <person name="Oguiza J.A."/>
            <person name="Ohm R."/>
            <person name="Olmedo M."/>
            <person name="Orejas M."/>
            <person name="Ortiz-Castellanos L."/>
            <person name="Pisabarro A.G."/>
            <person name="Rodriguez-Romero J."/>
            <person name="Ruiz-Herrera J."/>
            <person name="Ruiz-Vazquez R."/>
            <person name="Sanz C."/>
            <person name="Schackwitz W."/>
            <person name="Schmutz J."/>
            <person name="Shahriari M."/>
            <person name="Shelest E."/>
            <person name="Silva-Franco F."/>
            <person name="Soanes D."/>
            <person name="Syed K."/>
            <person name="Tagua V.G."/>
            <person name="Talbot N.J."/>
            <person name="Thon M."/>
            <person name="De vries R.P."/>
            <person name="Wiebenga A."/>
            <person name="Yadav J.S."/>
            <person name="Braun E.L."/>
            <person name="Baker S."/>
            <person name="Garre V."/>
            <person name="Horwitz B."/>
            <person name="Torres-Martinez S."/>
            <person name="Idnurm A."/>
            <person name="Herrera-Estrella A."/>
            <person name="Gabaldon T."/>
            <person name="Grigoriev I.V."/>
        </authorList>
    </citation>
    <scope>NUCLEOTIDE SEQUENCE [LARGE SCALE GENOMIC DNA]</scope>
    <source>
        <strain evidence="3">NRRL 1555(-)</strain>
    </source>
</reference>
<accession>A0A163ERQ5</accession>
<dbReference type="GeneID" id="28990951"/>
<gene>
    <name evidence="2" type="ORF">PHYBLDRAFT_138658</name>
</gene>
<protein>
    <recommendedName>
        <fullName evidence="1">Reverse transcriptase/retrotransposon-derived protein RNase H-like domain-containing protein</fullName>
    </recommendedName>
</protein>
<name>A0A163ERQ5_PHYB8</name>
<dbReference type="Proteomes" id="UP000077315">
    <property type="component" value="Unassembled WGS sequence"/>
</dbReference>
<keyword evidence="3" id="KW-1185">Reference proteome</keyword>
<evidence type="ECO:0000313" key="2">
    <source>
        <dbReference type="EMBL" id="OAD81110.1"/>
    </source>
</evidence>
<dbReference type="InParanoid" id="A0A163ERQ5"/>